<dbReference type="PANTHER" id="PTHR28005:SF1">
    <property type="entry name" value="AUTOPHAGY-RELATED PROTEIN 17"/>
    <property type="match status" value="1"/>
</dbReference>
<feature type="compositionally biased region" description="Polar residues" evidence="7">
    <location>
        <begin position="163"/>
        <end position="177"/>
    </location>
</feature>
<evidence type="ECO:0000256" key="1">
    <source>
        <dbReference type="ARBA" id="ARBA00006259"/>
    </source>
</evidence>
<feature type="compositionally biased region" description="Polar residues" evidence="7">
    <location>
        <begin position="142"/>
        <end position="152"/>
    </location>
</feature>
<evidence type="ECO:0000256" key="6">
    <source>
        <dbReference type="RuleBase" id="RU368080"/>
    </source>
</evidence>
<proteinExistence type="inferred from homology"/>
<feature type="domain" description="Autophagy protein ATG17-like" evidence="8">
    <location>
        <begin position="27"/>
        <end position="461"/>
    </location>
</feature>
<dbReference type="PANTHER" id="PTHR28005">
    <property type="entry name" value="AUTOPHAGY-RELATED PROTEIN 17"/>
    <property type="match status" value="1"/>
</dbReference>
<evidence type="ECO:0000313" key="10">
    <source>
        <dbReference type="Proteomes" id="UP001295794"/>
    </source>
</evidence>
<evidence type="ECO:0000256" key="3">
    <source>
        <dbReference type="ARBA" id="ARBA00022490"/>
    </source>
</evidence>
<dbReference type="GO" id="GO:0034727">
    <property type="term" value="P:piecemeal microautophagy of the nucleus"/>
    <property type="evidence" value="ECO:0007669"/>
    <property type="project" value="TreeGrafter"/>
</dbReference>
<keyword evidence="3 6" id="KW-0963">Cytoplasm</keyword>
<keyword evidence="10" id="KW-1185">Reference proteome</keyword>
<dbReference type="EMBL" id="CAVNYO010000143">
    <property type="protein sequence ID" value="CAK5269235.1"/>
    <property type="molecule type" value="Genomic_DNA"/>
</dbReference>
<accession>A0AAD2H5S1</accession>
<dbReference type="InterPro" id="IPR007240">
    <property type="entry name" value="Atg17"/>
</dbReference>
<organism evidence="9 10">
    <name type="scientific">Mycena citricolor</name>
    <dbReference type="NCBI Taxonomy" id="2018698"/>
    <lineage>
        <taxon>Eukaryota</taxon>
        <taxon>Fungi</taxon>
        <taxon>Dikarya</taxon>
        <taxon>Basidiomycota</taxon>
        <taxon>Agaricomycotina</taxon>
        <taxon>Agaricomycetes</taxon>
        <taxon>Agaricomycetidae</taxon>
        <taxon>Agaricales</taxon>
        <taxon>Marasmiineae</taxon>
        <taxon>Mycenaceae</taxon>
        <taxon>Mycena</taxon>
    </lineage>
</organism>
<keyword evidence="5" id="KW-0472">Membrane</keyword>
<dbReference type="Pfam" id="PF04108">
    <property type="entry name" value="ATG17_like"/>
    <property type="match status" value="1"/>
</dbReference>
<dbReference type="Proteomes" id="UP001295794">
    <property type="component" value="Unassembled WGS sequence"/>
</dbReference>
<evidence type="ECO:0000313" key="9">
    <source>
        <dbReference type="EMBL" id="CAK5269235.1"/>
    </source>
</evidence>
<sequence>MSSPADATTTIEQPHLLSLVLQSQRALQDGEKICSRANDLSNSAAQSAVDVLVLDAKVRWLTDGVLEQLKLTKYIAKTIEDKRTRLGRRVQARSLAASQSNALDLTRSAQEWDSSRTIRADALDAILESLGTQVVPPDFHQHSSVSSLFGSQHSDHEEPEPRASQSPRHSLSSTIQNAKKLPPDRSAWKTLRDFVDDKAIDDVLEKMEEERNILDDILIKTDEFPETLTTTAQNITASLPDMPDLPPFNNLIMNQDNTITVMARHLESLAAHYEQMAIALNDHESGEPFGEEDLQAMNRDTDELPSIIKELEECLTAIINAQCVLMHVLHNYNSYKNPSQVLSDSQEESRSNLIHLNTILDNLDELGEIMTDMLQTQESVEIECEEKLAMLDQHLLTVEHLHDRYIAYQTTFNKLLIEIARRRQYREAAEKIVAGMNSQLGAMTEEESHVRERFNSEHGAHLPEDLCLCIGDPPTRWEVGPWNGEEPESLPSIDSDLLLQAKNRLVAEESADP</sequence>
<reference evidence="9" key="1">
    <citation type="submission" date="2023-11" db="EMBL/GenBank/DDBJ databases">
        <authorList>
            <person name="De Vega J J."/>
            <person name="De Vega J J."/>
        </authorList>
    </citation>
    <scope>NUCLEOTIDE SEQUENCE</scope>
</reference>
<comment type="function">
    <text evidence="6">Autophagy-specific protein that functions in response to autophagy-inducing signals as a scaffold to recruit other ATG proteins to organize preautophagosomal structure (PAS) formation. Modulates the timing and magnitude of the autophagy response, such as the size of the sequestering vesicles. Plays particularly a role in pexophagy and nucleophagy.</text>
</comment>
<comment type="subcellular location">
    <subcellularLocation>
        <location evidence="6">Cytoplasm</location>
    </subcellularLocation>
    <subcellularLocation>
        <location evidence="6">Preautophagosomal structure membrane</location>
        <topology evidence="6">Peripheral membrane protein</topology>
    </subcellularLocation>
</comment>
<dbReference type="InterPro" id="IPR045326">
    <property type="entry name" value="ATG17-like_dom"/>
</dbReference>
<feature type="region of interest" description="Disordered" evidence="7">
    <location>
        <begin position="141"/>
        <end position="179"/>
    </location>
</feature>
<gene>
    <name evidence="9" type="ORF">MYCIT1_LOCUS12814</name>
</gene>
<evidence type="ECO:0000256" key="5">
    <source>
        <dbReference type="ARBA" id="ARBA00023136"/>
    </source>
</evidence>
<dbReference type="GO" id="GO:0034045">
    <property type="term" value="C:phagophore assembly site membrane"/>
    <property type="evidence" value="ECO:0007669"/>
    <property type="project" value="UniProtKB-SubCell"/>
</dbReference>
<dbReference type="GO" id="GO:0060090">
    <property type="term" value="F:molecular adaptor activity"/>
    <property type="evidence" value="ECO:0007669"/>
    <property type="project" value="TreeGrafter"/>
</dbReference>
<comment type="caution">
    <text evidence="9">The sequence shown here is derived from an EMBL/GenBank/DDBJ whole genome shotgun (WGS) entry which is preliminary data.</text>
</comment>
<dbReference type="GO" id="GO:1990316">
    <property type="term" value="C:Atg1/ULK1 kinase complex"/>
    <property type="evidence" value="ECO:0007669"/>
    <property type="project" value="TreeGrafter"/>
</dbReference>
<dbReference type="AlphaFoldDB" id="A0AAD2H5S1"/>
<evidence type="ECO:0000256" key="4">
    <source>
        <dbReference type="ARBA" id="ARBA00023006"/>
    </source>
</evidence>
<name>A0AAD2H5S1_9AGAR</name>
<keyword evidence="4 6" id="KW-0072">Autophagy</keyword>
<dbReference type="GO" id="GO:0000045">
    <property type="term" value="P:autophagosome assembly"/>
    <property type="evidence" value="ECO:0007669"/>
    <property type="project" value="TreeGrafter"/>
</dbReference>
<evidence type="ECO:0000256" key="7">
    <source>
        <dbReference type="SAM" id="MobiDB-lite"/>
    </source>
</evidence>
<dbReference type="GO" id="GO:0000422">
    <property type="term" value="P:autophagy of mitochondrion"/>
    <property type="evidence" value="ECO:0007669"/>
    <property type="project" value="TreeGrafter"/>
</dbReference>
<evidence type="ECO:0000259" key="8">
    <source>
        <dbReference type="Pfam" id="PF04108"/>
    </source>
</evidence>
<evidence type="ECO:0000256" key="2">
    <source>
        <dbReference type="ARBA" id="ARBA00013806"/>
    </source>
</evidence>
<comment type="similarity">
    <text evidence="1 6">Belongs to the ATG17 family.</text>
</comment>
<dbReference type="GO" id="GO:0030295">
    <property type="term" value="F:protein kinase activator activity"/>
    <property type="evidence" value="ECO:0007669"/>
    <property type="project" value="TreeGrafter"/>
</dbReference>
<protein>
    <recommendedName>
        <fullName evidence="2 6">Autophagy-related protein 17</fullName>
    </recommendedName>
</protein>